<accession>A0A2B7XHS5</accession>
<protein>
    <submittedName>
        <fullName evidence="1">Uncharacterized protein</fullName>
    </submittedName>
</protein>
<dbReference type="EMBL" id="PDNB01000101">
    <property type="protein sequence ID" value="PGH08475.1"/>
    <property type="molecule type" value="Genomic_DNA"/>
</dbReference>
<keyword evidence="2" id="KW-1185">Reference proteome</keyword>
<comment type="caution">
    <text evidence="1">The sequence shown here is derived from an EMBL/GenBank/DDBJ whole genome shotgun (WGS) entry which is preliminary data.</text>
</comment>
<dbReference type="OrthoDB" id="3796887at2759"/>
<dbReference type="Proteomes" id="UP000223968">
    <property type="component" value="Unassembled WGS sequence"/>
</dbReference>
<gene>
    <name evidence="1" type="ORF">AJ79_05964</name>
</gene>
<dbReference type="SUPFAM" id="SSF50494">
    <property type="entry name" value="Trypsin-like serine proteases"/>
    <property type="match status" value="1"/>
</dbReference>
<dbReference type="AlphaFoldDB" id="A0A2B7XHS5"/>
<dbReference type="InterPro" id="IPR009003">
    <property type="entry name" value="Peptidase_S1_PA"/>
</dbReference>
<organism evidence="1 2">
    <name type="scientific">Helicocarpus griseus UAMH5409</name>
    <dbReference type="NCBI Taxonomy" id="1447875"/>
    <lineage>
        <taxon>Eukaryota</taxon>
        <taxon>Fungi</taxon>
        <taxon>Dikarya</taxon>
        <taxon>Ascomycota</taxon>
        <taxon>Pezizomycotina</taxon>
        <taxon>Eurotiomycetes</taxon>
        <taxon>Eurotiomycetidae</taxon>
        <taxon>Onygenales</taxon>
        <taxon>Ajellomycetaceae</taxon>
        <taxon>Helicocarpus</taxon>
    </lineage>
</organism>
<proteinExistence type="predicted"/>
<evidence type="ECO:0000313" key="1">
    <source>
        <dbReference type="EMBL" id="PGH08475.1"/>
    </source>
</evidence>
<reference evidence="1 2" key="1">
    <citation type="submission" date="2017-10" db="EMBL/GenBank/DDBJ databases">
        <title>Comparative genomics in systemic dimorphic fungi from Ajellomycetaceae.</title>
        <authorList>
            <person name="Munoz J.F."/>
            <person name="Mcewen J.G."/>
            <person name="Clay O.K."/>
            <person name="Cuomo C.A."/>
        </authorList>
    </citation>
    <scope>NUCLEOTIDE SEQUENCE [LARGE SCALE GENOMIC DNA]</scope>
    <source>
        <strain evidence="1 2">UAMH5409</strain>
    </source>
</reference>
<sequence>MRHRLHSRSDEEIIEEIDYRLNHRIGWPKPLPVLPLLVKRIYDEEVGLEDVAAIRTQINTILRTQRILIDGRIFFAYLYKYGSKPASKDISLIIPSPQQAQPWIYALKEIAKLFLGKGISYRIEFIDFSKTEAFTFTILPDNPYLLAAVSRKNWQSVNVLHRGSGTTREECPITVINHAWDAEDDGWWNSIVFTLQSSCPYEIALLSAENIFAMDLDVMTSARALLPEAFLDSVSMGASLGITGQLGGTLGGLLVIDMPDQPGAKFDNHSPLYPNNPLSTEKSLPIFSPCDTDTSMKLEIIEAGIRQNKQLIHGNGTYDIGLLMKVELGDNSKARVLEKVTEAVAQSETESKRLGCLRPLDWASIQLSQRSMENQIAGTKAGDFLNVFKGEEVNERSSEGLYPEVLVTKRGRTTGWTNGEVNSIKADLYLTRMVKGQKLDSYGEPISAWVVTASLMGSKFVSAGDSGSLVLNGYGVIVGLLFASHNSFGIGCVIPIELVIKDIERITGGTVRKPIKT</sequence>
<name>A0A2B7XHS5_9EURO</name>
<evidence type="ECO:0000313" key="2">
    <source>
        <dbReference type="Proteomes" id="UP000223968"/>
    </source>
</evidence>
<dbReference type="STRING" id="1447875.A0A2B7XHS5"/>